<feature type="transmembrane region" description="Helical" evidence="1">
    <location>
        <begin position="12"/>
        <end position="30"/>
    </location>
</feature>
<dbReference type="Proteomes" id="UP001597199">
    <property type="component" value="Unassembled WGS sequence"/>
</dbReference>
<name>A0ABW4BK84_9LACO</name>
<evidence type="ECO:0000259" key="4">
    <source>
        <dbReference type="Pfam" id="PF18202"/>
    </source>
</evidence>
<accession>A0ABW4BK84</accession>
<comment type="caution">
    <text evidence="5">The sequence shown here is derived from an EMBL/GenBank/DDBJ whole genome shotgun (WGS) entry which is preliminary data.</text>
</comment>
<keyword evidence="1" id="KW-1133">Transmembrane helix</keyword>
<protein>
    <submittedName>
        <fullName evidence="5">VaFE repeat-containing surface-anchored protein</fullName>
    </submittedName>
</protein>
<evidence type="ECO:0000313" key="6">
    <source>
        <dbReference type="Proteomes" id="UP001597199"/>
    </source>
</evidence>
<dbReference type="NCBIfam" id="NF033903">
    <property type="entry name" value="VaFE_rpt"/>
    <property type="match status" value="5"/>
</dbReference>
<dbReference type="Gene3D" id="2.60.40.3930">
    <property type="match status" value="5"/>
</dbReference>
<dbReference type="EMBL" id="JBHTOA010000059">
    <property type="protein sequence ID" value="MFD1400210.1"/>
    <property type="molecule type" value="Genomic_DNA"/>
</dbReference>
<gene>
    <name evidence="5" type="ORF">ACFQ41_13030</name>
</gene>
<feature type="domain" description="SpaA-like prealbumin fold" evidence="3">
    <location>
        <begin position="286"/>
        <end position="378"/>
    </location>
</feature>
<feature type="transmembrane region" description="Helical" evidence="1">
    <location>
        <begin position="1005"/>
        <end position="1026"/>
    </location>
</feature>
<feature type="domain" description="T-Q ester bond containing" evidence="4">
    <location>
        <begin position="383"/>
        <end position="501"/>
    </location>
</feature>
<dbReference type="InterPro" id="IPR041033">
    <property type="entry name" value="SpaA_PFL_dom_1"/>
</dbReference>
<dbReference type="InterPro" id="IPR013783">
    <property type="entry name" value="Ig-like_fold"/>
</dbReference>
<reference evidence="6" key="1">
    <citation type="journal article" date="2019" name="Int. J. Syst. Evol. Microbiol.">
        <title>The Global Catalogue of Microorganisms (GCM) 10K type strain sequencing project: providing services to taxonomists for standard genome sequencing and annotation.</title>
        <authorList>
            <consortium name="The Broad Institute Genomics Platform"/>
            <consortium name="The Broad Institute Genome Sequencing Center for Infectious Disease"/>
            <person name="Wu L."/>
            <person name="Ma J."/>
        </authorList>
    </citation>
    <scope>NUCLEOTIDE SEQUENCE [LARGE SCALE GENOMIC DNA]</scope>
    <source>
        <strain evidence="6">CCM 9110</strain>
    </source>
</reference>
<dbReference type="InterPro" id="IPR041100">
    <property type="entry name" value="TQ"/>
</dbReference>
<keyword evidence="1" id="KW-0472">Membrane</keyword>
<dbReference type="Pfam" id="PF08341">
    <property type="entry name" value="TED"/>
    <property type="match status" value="1"/>
</dbReference>
<proteinExistence type="predicted"/>
<dbReference type="Gene3D" id="2.60.40.10">
    <property type="entry name" value="Immunoglobulins"/>
    <property type="match status" value="1"/>
</dbReference>
<dbReference type="Pfam" id="PF17802">
    <property type="entry name" value="SpaA"/>
    <property type="match status" value="1"/>
</dbReference>
<feature type="domain" description="T-Q ester bond containing" evidence="4">
    <location>
        <begin position="873"/>
        <end position="989"/>
    </location>
</feature>
<evidence type="ECO:0000259" key="3">
    <source>
        <dbReference type="Pfam" id="PF17802"/>
    </source>
</evidence>
<keyword evidence="6" id="KW-1185">Reference proteome</keyword>
<evidence type="ECO:0000256" key="1">
    <source>
        <dbReference type="SAM" id="Phobius"/>
    </source>
</evidence>
<dbReference type="RefSeq" id="WP_204119706.1">
    <property type="nucleotide sequence ID" value="NZ_BOLV01000022.1"/>
</dbReference>
<organism evidence="5 6">
    <name type="scientific">Lacticaseibacillus suilingensis</name>
    <dbReference type="NCBI Taxonomy" id="2799577"/>
    <lineage>
        <taxon>Bacteria</taxon>
        <taxon>Bacillati</taxon>
        <taxon>Bacillota</taxon>
        <taxon>Bacilli</taxon>
        <taxon>Lactobacillales</taxon>
        <taxon>Lactobacillaceae</taxon>
        <taxon>Lacticaseibacillus</taxon>
    </lineage>
</organism>
<evidence type="ECO:0000313" key="5">
    <source>
        <dbReference type="EMBL" id="MFD1400210.1"/>
    </source>
</evidence>
<feature type="domain" description="T-Q ester bond containing" evidence="4">
    <location>
        <begin position="751"/>
        <end position="868"/>
    </location>
</feature>
<evidence type="ECO:0000259" key="2">
    <source>
        <dbReference type="Pfam" id="PF08341"/>
    </source>
</evidence>
<dbReference type="InterPro" id="IPR013552">
    <property type="entry name" value="Thioester_dom"/>
</dbReference>
<sequence length="1030" mass="111685">MFKEKRCPWGHIIHWLGIGAGGVAGLFLSGKIVSAQPVKAATIYVDPNMHISYQSSTWTQNGKTIKDNGYWGTRVGNASGPVAFCIQLGTALGQTGGISGYTQYSQSGTLQKKISAIAYYGYQKQKSLKNQMATNYMIWEALGGKPKSMGGTLSMSQYNTFKKNVNAKVNTFMGFPSFTNKQITLSVGQSVTLTDTTGRFANFANSPYTNGAKVTASKSGNKLTLTANAKSTDGTISYIPSIDKNYVGTPIYFTHPTKQNVMRPLLDPISARTLVTVKVIKNVNIRLQKYDISTEPGKNDPLAGVTFHFTKDGKSYGDFTTDAKGQISLNKSVSEMTGNWTYQETKTVNGFKLDSTIKKFSVASTDAGKTINLTATNERVPETIHTTATSEDGTHIQEPHKQAIITDRVQYENAVIGKKYTVTGVLMDKNTREALLDDNGNKVTKSVSFTAKTTSGYIDVPFTFDAHLLAGKTVVAFETLSRDGREVAVHNDIEDEGQTITFTTPKIGTTATDVDGSHDVLPDADLTINDVVAYHDLIVGKTYTIKGQLIDKATGKVVLDAKGNPITAEKTFVADKADGSVTMTYTVDASKAMGKEFVVFEDLYRDNNLIVSHADINDEGQTVKVVTPKVHTTATSDEGDKQVMPEENVTIKDAVAYSNLVVGKHYSVTGYLHYTDGSFVLDAKGNKISKTVSFTAEKTEGTIDVTFTVDGRLLAGKDVVVFENLYHNNNLIAFHEDVNDKNQTVHFPKIELHTTATDSEGSKEVVPEEKVIVKDAVAYHNLIVGKTYTVKGYLHYTDGSFVKNADGSKVSKTVTFKAEKADGTIDVEFVVDGRALAGKDVVVFEYLYHNNKLIAAHEDINDKGQTVHFPKIELHTTATSDGKKTATAAKNMTINDVVEFNDLVIGKTYTVKGYLMDKATGKPVLINGKKVTAEKTFKATAKDMKVTMTFTFDGSSLGGHDVVAFEDLYHDGKLIASHADINDAGQTVHIAPAPKLTQTDDSLNGALLALGVVALIGAAGVAFYLLRKRA</sequence>
<feature type="domain" description="T-Q ester bond containing" evidence="4">
    <location>
        <begin position="628"/>
        <end position="746"/>
    </location>
</feature>
<keyword evidence="1" id="KW-0812">Transmembrane</keyword>
<feature type="domain" description="Thioester" evidence="2">
    <location>
        <begin position="82"/>
        <end position="146"/>
    </location>
</feature>
<feature type="domain" description="T-Q ester bond containing" evidence="4">
    <location>
        <begin position="505"/>
        <end position="625"/>
    </location>
</feature>
<dbReference type="Pfam" id="PF18202">
    <property type="entry name" value="TQ"/>
    <property type="match status" value="5"/>
</dbReference>